<dbReference type="PANTHER" id="PTHR22754">
    <property type="entry name" value="DISCO-INTERACTING PROTEIN 2 DIP2 -RELATED"/>
    <property type="match status" value="1"/>
</dbReference>
<dbReference type="CDD" id="cd05931">
    <property type="entry name" value="FAAL"/>
    <property type="match status" value="1"/>
</dbReference>
<dbReference type="GO" id="GO:0004467">
    <property type="term" value="F:long-chain fatty acid-CoA ligase activity"/>
    <property type="evidence" value="ECO:0007669"/>
    <property type="project" value="UniProtKB-EC"/>
</dbReference>
<dbReference type="FunFam" id="3.40.50.12780:FF:000013">
    <property type="entry name" value="Long-chain-fatty-acid--AMP ligase FadD32"/>
    <property type="match status" value="1"/>
</dbReference>
<dbReference type="HOGENOM" id="CLU_000022_23_7_4"/>
<evidence type="ECO:0000313" key="5">
    <source>
        <dbReference type="EMBL" id="AJK48647.1"/>
    </source>
</evidence>
<protein>
    <submittedName>
        <fullName evidence="5">Long-chain-fatty-acid--CoA ligase FadD</fullName>
        <ecNumber evidence="5">6.2.1.3</ecNumber>
    </submittedName>
</protein>
<dbReference type="InterPro" id="IPR020845">
    <property type="entry name" value="AMP-binding_CS"/>
</dbReference>
<comment type="similarity">
    <text evidence="1">Belongs to the ATP-dependent AMP-binding enzyme family.</text>
</comment>
<dbReference type="InterPro" id="IPR000873">
    <property type="entry name" value="AMP-dep_synth/lig_dom"/>
</dbReference>
<evidence type="ECO:0000256" key="3">
    <source>
        <dbReference type="SAM" id="MobiDB-lite"/>
    </source>
</evidence>
<keyword evidence="6" id="KW-1185">Reference proteome</keyword>
<evidence type="ECO:0000256" key="1">
    <source>
        <dbReference type="ARBA" id="ARBA00006432"/>
    </source>
</evidence>
<dbReference type="SUPFAM" id="SSF56801">
    <property type="entry name" value="Acetyl-CoA synthetase-like"/>
    <property type="match status" value="1"/>
</dbReference>
<dbReference type="PANTHER" id="PTHR22754:SF32">
    <property type="entry name" value="DISCO-INTERACTING PROTEIN 2"/>
    <property type="match status" value="1"/>
</dbReference>
<dbReference type="GO" id="GO:0070566">
    <property type="term" value="F:adenylyltransferase activity"/>
    <property type="evidence" value="ECO:0007669"/>
    <property type="project" value="TreeGrafter"/>
</dbReference>
<dbReference type="Pfam" id="PF00501">
    <property type="entry name" value="AMP-binding"/>
    <property type="match status" value="1"/>
</dbReference>
<dbReference type="AlphaFoldDB" id="A0A0B6RTG9"/>
<name>A0A0B6RTG9_BURPL</name>
<dbReference type="GO" id="GO:0005886">
    <property type="term" value="C:plasma membrane"/>
    <property type="evidence" value="ECO:0007669"/>
    <property type="project" value="TreeGrafter"/>
</dbReference>
<accession>A0A0B6RTG9</accession>
<dbReference type="KEGG" id="bgp:BGL_2c05630"/>
<dbReference type="Gene3D" id="3.40.50.12780">
    <property type="entry name" value="N-terminal domain of ligase-like"/>
    <property type="match status" value="1"/>
</dbReference>
<dbReference type="GO" id="GO:0071766">
    <property type="term" value="P:Actinobacterium-type cell wall biogenesis"/>
    <property type="evidence" value="ECO:0007669"/>
    <property type="project" value="UniProtKB-ARBA"/>
</dbReference>
<dbReference type="GO" id="GO:0006633">
    <property type="term" value="P:fatty acid biosynthetic process"/>
    <property type="evidence" value="ECO:0007669"/>
    <property type="project" value="TreeGrafter"/>
</dbReference>
<feature type="region of interest" description="Disordered" evidence="3">
    <location>
        <begin position="1"/>
        <end position="23"/>
    </location>
</feature>
<dbReference type="Gene3D" id="3.30.300.30">
    <property type="match status" value="1"/>
</dbReference>
<organism evidence="5 6">
    <name type="scientific">Burkholderia plantarii</name>
    <dbReference type="NCBI Taxonomy" id="41899"/>
    <lineage>
        <taxon>Bacteria</taxon>
        <taxon>Pseudomonadati</taxon>
        <taxon>Pseudomonadota</taxon>
        <taxon>Betaproteobacteria</taxon>
        <taxon>Burkholderiales</taxon>
        <taxon>Burkholderiaceae</taxon>
        <taxon>Burkholderia</taxon>
    </lineage>
</organism>
<dbReference type="InterPro" id="IPR040097">
    <property type="entry name" value="FAAL/FAAC"/>
</dbReference>
<evidence type="ECO:0000313" key="6">
    <source>
        <dbReference type="Proteomes" id="UP000031838"/>
    </source>
</evidence>
<feature type="domain" description="AMP-dependent synthetase/ligase" evidence="4">
    <location>
        <begin position="49"/>
        <end position="454"/>
    </location>
</feature>
<reference evidence="5 6" key="2">
    <citation type="journal article" date="2016" name="Appl. Microbiol. Biotechnol.">
        <title>Mutations improving production and secretion of extracellular lipase by Burkholderia glumae PG1.</title>
        <authorList>
            <person name="Knapp A."/>
            <person name="Voget S."/>
            <person name="Gao R."/>
            <person name="Zaburannyi N."/>
            <person name="Krysciak D."/>
            <person name="Breuer M."/>
            <person name="Hauer B."/>
            <person name="Streit W.R."/>
            <person name="Muller R."/>
            <person name="Daniel R."/>
            <person name="Jaeger K.E."/>
        </authorList>
    </citation>
    <scope>NUCLEOTIDE SEQUENCE [LARGE SCALE GENOMIC DNA]</scope>
    <source>
        <strain evidence="5 6">PG1</strain>
    </source>
</reference>
<reference evidence="6" key="1">
    <citation type="submission" date="2011-03" db="EMBL/GenBank/DDBJ databases">
        <authorList>
            <person name="Voget S."/>
            <person name="Streit W.R."/>
            <person name="Jaeger K.E."/>
            <person name="Daniel R."/>
        </authorList>
    </citation>
    <scope>NUCLEOTIDE SEQUENCE [LARGE SCALE GENOMIC DNA]</scope>
    <source>
        <strain evidence="6">PG1</strain>
    </source>
</reference>
<dbReference type="PROSITE" id="PS00455">
    <property type="entry name" value="AMP_BINDING"/>
    <property type="match status" value="1"/>
</dbReference>
<dbReference type="InterPro" id="IPR045851">
    <property type="entry name" value="AMP-bd_C_sf"/>
</dbReference>
<sequence>MIDPELAMPEHQTAQPPAAGPLVADSRHRAGATLADQAVDTLVDVLRLRAATLPDQTAFIHLVDGETESRTVTYAELQLQATAIARHLASVDVAGKRVLMLFEAGVDYIAALFGVWMAGAVAVPSFPPVGTRALGRLGAIARDSQPEVILTNARFSKLRERVLALLPDGFPEQAWTEIDGLFQTDMHAYACNPDGAPEALAALDQGALALLQYTSGSTSDPKGVMLTHGNLLSNCHGASRWMGGQRERVGCTWLPPYHDMGLMGGILQPIYEGFPTVILAPGHFVQQPLRWLAALSQYRVTTTIAPNFAFDLCCNSIGDEVLPLLDLSSVEAVYCGAEPVRRRTFERFAERFAPCGFRADAFGPCYGLAEATVFVSGKVDGVPPAFVEVDQEALARGEVQEIAADHPQARTLASCGAPAPGHDVRIVGPDGRALPDGAIGEIWVGGPNIGIGYWNQPRHSEETFQARLAGSPQRYMRTGDLGFLRDGELYVTGRIKDLIIHAGRNLYPQDIELLVEETDARIRPNGVAAFSIDDGQSERIAVVAEFRRGERVAESELQLLREAIVERVTRQLGAAPHLIHFAPMGAIPLTTSGKIQRYATRQALLAQSLASYPNARA</sequence>
<proteinExistence type="inferred from homology"/>
<dbReference type="InterPro" id="IPR042099">
    <property type="entry name" value="ANL_N_sf"/>
</dbReference>
<evidence type="ECO:0000259" key="4">
    <source>
        <dbReference type="Pfam" id="PF00501"/>
    </source>
</evidence>
<gene>
    <name evidence="5" type="primary">fadD</name>
    <name evidence="5" type="ORF">BGL_2c05630</name>
</gene>
<dbReference type="EC" id="6.2.1.3" evidence="5"/>
<keyword evidence="2 5" id="KW-0436">Ligase</keyword>
<evidence type="ECO:0000256" key="2">
    <source>
        <dbReference type="ARBA" id="ARBA00022598"/>
    </source>
</evidence>
<dbReference type="EMBL" id="CP002581">
    <property type="protein sequence ID" value="AJK48647.1"/>
    <property type="molecule type" value="Genomic_DNA"/>
</dbReference>
<dbReference type="Proteomes" id="UP000031838">
    <property type="component" value="Chromosome 2"/>
</dbReference>